<sequence>MSSPFVAMNHISRVTVRDLEAFSNKKPSQGPNPINYLAKIQEIPSPSIRNLSDPAYLKDAGLVLRVAEGASAIGDPALSETLARALSFFTDTKDYVILLTGDLASCDEMIQSL</sequence>
<dbReference type="Proteomes" id="UP001141806">
    <property type="component" value="Unassembled WGS sequence"/>
</dbReference>
<dbReference type="AlphaFoldDB" id="A0A9Q0H565"/>
<accession>A0A9Q0H565</accession>
<reference evidence="1" key="1">
    <citation type="journal article" date="2023" name="Plant J.">
        <title>The genome of the king protea, Protea cynaroides.</title>
        <authorList>
            <person name="Chang J."/>
            <person name="Duong T.A."/>
            <person name="Schoeman C."/>
            <person name="Ma X."/>
            <person name="Roodt D."/>
            <person name="Barker N."/>
            <person name="Li Z."/>
            <person name="Van de Peer Y."/>
            <person name="Mizrachi E."/>
        </authorList>
    </citation>
    <scope>NUCLEOTIDE SEQUENCE</scope>
    <source>
        <tissue evidence="1">Young leaves</tissue>
    </source>
</reference>
<keyword evidence="2" id="KW-1185">Reference proteome</keyword>
<evidence type="ECO:0000313" key="1">
    <source>
        <dbReference type="EMBL" id="KAJ4957822.1"/>
    </source>
</evidence>
<evidence type="ECO:0000313" key="2">
    <source>
        <dbReference type="Proteomes" id="UP001141806"/>
    </source>
</evidence>
<protein>
    <submittedName>
        <fullName evidence="1">Uncharacterized protein</fullName>
    </submittedName>
</protein>
<name>A0A9Q0H565_9MAGN</name>
<proteinExistence type="predicted"/>
<comment type="caution">
    <text evidence="1">The sequence shown here is derived from an EMBL/GenBank/DDBJ whole genome shotgun (WGS) entry which is preliminary data.</text>
</comment>
<organism evidence="1 2">
    <name type="scientific">Protea cynaroides</name>
    <dbReference type="NCBI Taxonomy" id="273540"/>
    <lineage>
        <taxon>Eukaryota</taxon>
        <taxon>Viridiplantae</taxon>
        <taxon>Streptophyta</taxon>
        <taxon>Embryophyta</taxon>
        <taxon>Tracheophyta</taxon>
        <taxon>Spermatophyta</taxon>
        <taxon>Magnoliopsida</taxon>
        <taxon>Proteales</taxon>
        <taxon>Proteaceae</taxon>
        <taxon>Protea</taxon>
    </lineage>
</organism>
<gene>
    <name evidence="1" type="ORF">NE237_024933</name>
</gene>
<dbReference type="EMBL" id="JAMYWD010000010">
    <property type="protein sequence ID" value="KAJ4957822.1"/>
    <property type="molecule type" value="Genomic_DNA"/>
</dbReference>